<gene>
    <name evidence="3" type="ORF">LX59_00688</name>
</gene>
<dbReference type="EMBL" id="VLKG01000002">
    <property type="protein sequence ID" value="TWH76643.1"/>
    <property type="molecule type" value="Genomic_DNA"/>
</dbReference>
<keyword evidence="2" id="KW-1133">Transmembrane helix</keyword>
<feature type="transmembrane region" description="Helical" evidence="2">
    <location>
        <begin position="6"/>
        <end position="25"/>
    </location>
</feature>
<evidence type="ECO:0000313" key="3">
    <source>
        <dbReference type="EMBL" id="TWH76643.1"/>
    </source>
</evidence>
<comment type="caution">
    <text evidence="3">The sequence shown here is derived from an EMBL/GenBank/DDBJ whole genome shotgun (WGS) entry which is preliminary data.</text>
</comment>
<feature type="transmembrane region" description="Helical" evidence="2">
    <location>
        <begin position="87"/>
        <end position="107"/>
    </location>
</feature>
<accession>A0A562J0J1</accession>
<dbReference type="Proteomes" id="UP000319627">
    <property type="component" value="Unassembled WGS sequence"/>
</dbReference>
<evidence type="ECO:0000256" key="2">
    <source>
        <dbReference type="SAM" id="Phobius"/>
    </source>
</evidence>
<evidence type="ECO:0000313" key="4">
    <source>
        <dbReference type="Proteomes" id="UP000319627"/>
    </source>
</evidence>
<feature type="transmembrane region" description="Helical" evidence="2">
    <location>
        <begin position="37"/>
        <end position="53"/>
    </location>
</feature>
<dbReference type="RefSeq" id="WP_144570433.1">
    <property type="nucleotide sequence ID" value="NZ_VLKG01000002.1"/>
</dbReference>
<name>A0A562J0J1_9GAMM</name>
<keyword evidence="2" id="KW-0472">Membrane</keyword>
<protein>
    <submittedName>
        <fullName evidence="3">Uncharacterized protein</fullName>
    </submittedName>
</protein>
<sequence>MFENDYPLAWSIYLLGALGGLLVWWRLTRWMWRWLREPLWILGAALLLTPTMVDAERGLHAPAIAITAMDLLFGMGNSVWRAVSDLVLSLLIGLAIYLVFVAVRWFWQRQYLSLEHQEPLDEADTEYYLFAERHRYSPPHPSLESASSTPRASSRIEPRL</sequence>
<evidence type="ECO:0000256" key="1">
    <source>
        <dbReference type="SAM" id="MobiDB-lite"/>
    </source>
</evidence>
<reference evidence="3 4" key="1">
    <citation type="submission" date="2019-07" db="EMBL/GenBank/DDBJ databases">
        <title>Genomic Encyclopedia of Type Strains, Phase I: the one thousand microbial genomes (KMG-I) project.</title>
        <authorList>
            <person name="Kyrpides N."/>
        </authorList>
    </citation>
    <scope>NUCLEOTIDE SEQUENCE [LARGE SCALE GENOMIC DNA]</scope>
    <source>
        <strain evidence="3 4">DSM 375</strain>
    </source>
</reference>
<dbReference type="AlphaFoldDB" id="A0A562J0J1"/>
<dbReference type="OrthoDB" id="6121502at2"/>
<organism evidence="3 4">
    <name type="scientific">Azomonas agilis</name>
    <dbReference type="NCBI Taxonomy" id="116849"/>
    <lineage>
        <taxon>Bacteria</taxon>
        <taxon>Pseudomonadati</taxon>
        <taxon>Pseudomonadota</taxon>
        <taxon>Gammaproteobacteria</taxon>
        <taxon>Pseudomonadales</taxon>
        <taxon>Pseudomonadaceae</taxon>
        <taxon>Azomonas</taxon>
    </lineage>
</organism>
<keyword evidence="4" id="KW-1185">Reference proteome</keyword>
<feature type="region of interest" description="Disordered" evidence="1">
    <location>
        <begin position="138"/>
        <end position="160"/>
    </location>
</feature>
<keyword evidence="2" id="KW-0812">Transmembrane</keyword>
<proteinExistence type="predicted"/>